<dbReference type="Pfam" id="PF05631">
    <property type="entry name" value="MFS_5"/>
    <property type="match status" value="1"/>
</dbReference>
<dbReference type="PANTHER" id="PTHR23516:SF23">
    <property type="entry name" value="MOLYBDATE-ANION TRANSPORTER"/>
    <property type="match status" value="1"/>
</dbReference>
<keyword evidence="2" id="KW-0472">Membrane</keyword>
<proteinExistence type="predicted"/>
<dbReference type="Proteomes" id="UP000683360">
    <property type="component" value="Unassembled WGS sequence"/>
</dbReference>
<evidence type="ECO:0000313" key="4">
    <source>
        <dbReference type="Proteomes" id="UP000683360"/>
    </source>
</evidence>
<feature type="transmembrane region" description="Helical" evidence="2">
    <location>
        <begin position="157"/>
        <end position="176"/>
    </location>
</feature>
<dbReference type="OrthoDB" id="263957at2759"/>
<accession>A0A8S3RF03</accession>
<reference evidence="3" key="1">
    <citation type="submission" date="2021-03" db="EMBL/GenBank/DDBJ databases">
        <authorList>
            <person name="Bekaert M."/>
        </authorList>
    </citation>
    <scope>NUCLEOTIDE SEQUENCE</scope>
</reference>
<feature type="region of interest" description="Disordered" evidence="1">
    <location>
        <begin position="423"/>
        <end position="442"/>
    </location>
</feature>
<feature type="transmembrane region" description="Helical" evidence="2">
    <location>
        <begin position="301"/>
        <end position="319"/>
    </location>
</feature>
<feature type="transmembrane region" description="Helical" evidence="2">
    <location>
        <begin position="325"/>
        <end position="344"/>
    </location>
</feature>
<evidence type="ECO:0000256" key="2">
    <source>
        <dbReference type="SAM" id="Phobius"/>
    </source>
</evidence>
<feature type="transmembrane region" description="Helical" evidence="2">
    <location>
        <begin position="271"/>
        <end position="289"/>
    </location>
</feature>
<dbReference type="GO" id="GO:0016020">
    <property type="term" value="C:membrane"/>
    <property type="evidence" value="ECO:0007669"/>
    <property type="project" value="InterPro"/>
</dbReference>
<keyword evidence="2" id="KW-0812">Transmembrane</keyword>
<feature type="transmembrane region" description="Helical" evidence="2">
    <location>
        <begin position="232"/>
        <end position="251"/>
    </location>
</feature>
<gene>
    <name evidence="3" type="ORF">MEDL_19475</name>
</gene>
<dbReference type="InterPro" id="IPR036259">
    <property type="entry name" value="MFS_trans_sf"/>
</dbReference>
<feature type="compositionally biased region" description="Basic and acidic residues" evidence="1">
    <location>
        <begin position="433"/>
        <end position="442"/>
    </location>
</feature>
<dbReference type="PANTHER" id="PTHR23516">
    <property type="entry name" value="SAM (S-ADENOSYL METHIONINE) TRANSPORTER"/>
    <property type="match status" value="1"/>
</dbReference>
<keyword evidence="2" id="KW-1133">Transmembrane helix</keyword>
<feature type="transmembrane region" description="Helical" evidence="2">
    <location>
        <begin position="384"/>
        <end position="404"/>
    </location>
</feature>
<evidence type="ECO:0000256" key="1">
    <source>
        <dbReference type="SAM" id="MobiDB-lite"/>
    </source>
</evidence>
<feature type="transmembrane region" description="Helical" evidence="2">
    <location>
        <begin position="356"/>
        <end position="378"/>
    </location>
</feature>
<comment type="caution">
    <text evidence="3">The sequence shown here is derived from an EMBL/GenBank/DDBJ whole genome shotgun (WGS) entry which is preliminary data.</text>
</comment>
<dbReference type="EMBL" id="CAJPWZ010001011">
    <property type="protein sequence ID" value="CAG2205067.1"/>
    <property type="molecule type" value="Genomic_DNA"/>
</dbReference>
<feature type="transmembrane region" description="Helical" evidence="2">
    <location>
        <begin position="182"/>
        <end position="204"/>
    </location>
</feature>
<feature type="transmembrane region" description="Helical" evidence="2">
    <location>
        <begin position="76"/>
        <end position="96"/>
    </location>
</feature>
<name>A0A8S3RF03_MYTED</name>
<dbReference type="Gene3D" id="1.20.1250.20">
    <property type="entry name" value="MFS general substrate transporter like domains"/>
    <property type="match status" value="1"/>
</dbReference>
<feature type="transmembrane region" description="Helical" evidence="2">
    <location>
        <begin position="124"/>
        <end position="145"/>
    </location>
</feature>
<sequence length="442" mass="49232">MANIFIAGFGVLSVLCAALFLYTRTAVPTISDAAFKQFQRVYLVVYMLAMAGDWLQGPHVYALYDSYGMTTHQIEVLFVAGFGSSMIFGTIVGSIADKFGRRNNAIIYGILYGGACITKHFNSFWVLMLGRLLGGIATSILYSAFESWMIYEHTKQIFGNNFILSLYFSGLVAQFFADRFGFVAPFDVALTVLMIMTVIVVFTWTENYGDRTTNIGHSFSEAWKSIKTDPKILCLGMIQSLFEGSMYIFVLEWTPALTPSESSTTSEKIPHGHIFAGFMVSIMIGSSLFKLLSKYSSPESFMRFVLVVASASLATPIIFKGNQLVVFIGFLVFECCVGIFWPSLGQMRGKYVPEETRATIMNFFRIPLNMIVVAILLQNLQMKVIFQCCVGFLFLAALSQQWLFSVHKSESQKPVIKGGVLMRPGGTPSQEKVPIEEKEPLV</sequence>
<keyword evidence="4" id="KW-1185">Reference proteome</keyword>
<protein>
    <submittedName>
        <fullName evidence="3">MFSD5</fullName>
    </submittedName>
</protein>
<dbReference type="GO" id="GO:0015098">
    <property type="term" value="F:molybdate ion transmembrane transporter activity"/>
    <property type="evidence" value="ECO:0007669"/>
    <property type="project" value="InterPro"/>
</dbReference>
<dbReference type="SUPFAM" id="SSF103473">
    <property type="entry name" value="MFS general substrate transporter"/>
    <property type="match status" value="1"/>
</dbReference>
<dbReference type="InterPro" id="IPR008509">
    <property type="entry name" value="MOT2/MFSD5"/>
</dbReference>
<dbReference type="CDD" id="cd17487">
    <property type="entry name" value="MFS_MFSD5_like"/>
    <property type="match status" value="1"/>
</dbReference>
<feature type="transmembrane region" description="Helical" evidence="2">
    <location>
        <begin position="43"/>
        <end position="64"/>
    </location>
</feature>
<dbReference type="AlphaFoldDB" id="A0A8S3RF03"/>
<evidence type="ECO:0000313" key="3">
    <source>
        <dbReference type="EMBL" id="CAG2205067.1"/>
    </source>
</evidence>
<organism evidence="3 4">
    <name type="scientific">Mytilus edulis</name>
    <name type="common">Blue mussel</name>
    <dbReference type="NCBI Taxonomy" id="6550"/>
    <lineage>
        <taxon>Eukaryota</taxon>
        <taxon>Metazoa</taxon>
        <taxon>Spiralia</taxon>
        <taxon>Lophotrochozoa</taxon>
        <taxon>Mollusca</taxon>
        <taxon>Bivalvia</taxon>
        <taxon>Autobranchia</taxon>
        <taxon>Pteriomorphia</taxon>
        <taxon>Mytilida</taxon>
        <taxon>Mytiloidea</taxon>
        <taxon>Mytilidae</taxon>
        <taxon>Mytilinae</taxon>
        <taxon>Mytilus</taxon>
    </lineage>
</organism>